<dbReference type="AlphaFoldDB" id="A0ABD2NCE3"/>
<evidence type="ECO:0000256" key="2">
    <source>
        <dbReference type="ARBA" id="ARBA00022679"/>
    </source>
</evidence>
<keyword evidence="6" id="KW-0539">Nucleus</keyword>
<keyword evidence="2" id="KW-0808">Transferase</keyword>
<feature type="domain" description="UBZ3-type" evidence="8">
    <location>
        <begin position="164"/>
        <end position="198"/>
    </location>
</feature>
<evidence type="ECO:0000256" key="6">
    <source>
        <dbReference type="ARBA" id="ARBA00023242"/>
    </source>
</evidence>
<keyword evidence="4" id="KW-0227">DNA damage</keyword>
<reference evidence="9 10" key="1">
    <citation type="journal article" date="2021" name="BMC Biol.">
        <title>Horizontally acquired antibacterial genes associated with adaptive radiation of ladybird beetles.</title>
        <authorList>
            <person name="Li H.S."/>
            <person name="Tang X.F."/>
            <person name="Huang Y.H."/>
            <person name="Xu Z.Y."/>
            <person name="Chen M.L."/>
            <person name="Du X.Y."/>
            <person name="Qiu B.Y."/>
            <person name="Chen P.T."/>
            <person name="Zhang W."/>
            <person name="Slipinski A."/>
            <person name="Escalona H.E."/>
            <person name="Waterhouse R.M."/>
            <person name="Zwick A."/>
            <person name="Pang H."/>
        </authorList>
    </citation>
    <scope>NUCLEOTIDE SEQUENCE [LARGE SCALE GENOMIC DNA]</scope>
    <source>
        <strain evidence="9">SYSU2018</strain>
    </source>
</reference>
<feature type="compositionally biased region" description="Basic and acidic residues" evidence="7">
    <location>
        <begin position="8"/>
        <end position="20"/>
    </location>
</feature>
<dbReference type="EMBL" id="JABFTP020000083">
    <property type="protein sequence ID" value="KAL3276249.1"/>
    <property type="molecule type" value="Genomic_DNA"/>
</dbReference>
<dbReference type="GO" id="GO:0006281">
    <property type="term" value="P:DNA repair"/>
    <property type="evidence" value="ECO:0007669"/>
    <property type="project" value="UniProtKB-KW"/>
</dbReference>
<comment type="subcellular location">
    <subcellularLocation>
        <location evidence="1">Nucleus</location>
    </subcellularLocation>
</comment>
<keyword evidence="10" id="KW-1185">Reference proteome</keyword>
<keyword evidence="5" id="KW-0234">DNA repair</keyword>
<protein>
    <recommendedName>
        <fullName evidence="8">UBZ3-type domain-containing protein</fullName>
    </recommendedName>
</protein>
<evidence type="ECO:0000256" key="3">
    <source>
        <dbReference type="ARBA" id="ARBA00022723"/>
    </source>
</evidence>
<name>A0ABD2NCE3_9CUCU</name>
<dbReference type="GO" id="GO:0005634">
    <property type="term" value="C:nucleus"/>
    <property type="evidence" value="ECO:0007669"/>
    <property type="project" value="UniProtKB-SubCell"/>
</dbReference>
<proteinExistence type="predicted"/>
<keyword evidence="3" id="KW-0479">Metal-binding</keyword>
<evidence type="ECO:0000256" key="4">
    <source>
        <dbReference type="ARBA" id="ARBA00022763"/>
    </source>
</evidence>
<accession>A0ABD2NCE3</accession>
<gene>
    <name evidence="9" type="ORF">HHI36_020965</name>
</gene>
<organism evidence="9 10">
    <name type="scientific">Cryptolaemus montrouzieri</name>
    <dbReference type="NCBI Taxonomy" id="559131"/>
    <lineage>
        <taxon>Eukaryota</taxon>
        <taxon>Metazoa</taxon>
        <taxon>Ecdysozoa</taxon>
        <taxon>Arthropoda</taxon>
        <taxon>Hexapoda</taxon>
        <taxon>Insecta</taxon>
        <taxon>Pterygota</taxon>
        <taxon>Neoptera</taxon>
        <taxon>Endopterygota</taxon>
        <taxon>Coleoptera</taxon>
        <taxon>Polyphaga</taxon>
        <taxon>Cucujiformia</taxon>
        <taxon>Coccinelloidea</taxon>
        <taxon>Coccinellidae</taxon>
        <taxon>Scymninae</taxon>
        <taxon>Scymnini</taxon>
        <taxon>Cryptolaemus</taxon>
    </lineage>
</organism>
<evidence type="ECO:0000256" key="1">
    <source>
        <dbReference type="ARBA" id="ARBA00004123"/>
    </source>
</evidence>
<dbReference type="PROSITE" id="PS51907">
    <property type="entry name" value="ZF_UBZ3"/>
    <property type="match status" value="2"/>
</dbReference>
<feature type="domain" description="UBZ3-type" evidence="8">
    <location>
        <begin position="239"/>
        <end position="273"/>
    </location>
</feature>
<evidence type="ECO:0000259" key="8">
    <source>
        <dbReference type="PROSITE" id="PS51907"/>
    </source>
</evidence>
<evidence type="ECO:0000313" key="10">
    <source>
        <dbReference type="Proteomes" id="UP001516400"/>
    </source>
</evidence>
<dbReference type="Proteomes" id="UP001516400">
    <property type="component" value="Unassembled WGS sequence"/>
</dbReference>
<evidence type="ECO:0000256" key="5">
    <source>
        <dbReference type="ARBA" id="ARBA00023204"/>
    </source>
</evidence>
<evidence type="ECO:0000313" key="9">
    <source>
        <dbReference type="EMBL" id="KAL3276249.1"/>
    </source>
</evidence>
<sequence length="273" mass="31017">MSFLQNNKCKESENPTKNESNKPINYLTKNLMKEIECTFEEGNPDNSSVKDETSIYSESTISLEENPEELIFYDDGFQGTIEHRKEEDNSLPLKRSDSIGSTGSLDGEVCFDSVPNSPVLERKTPESGFFSRYFDNAQVDRNFDTSKILGENSDDESIEDENNISEFTEICRECGEMIPIIEIVSHMDYHFALKLSKEESPMKRVMEDEVAGAMSRKRKAVESRKGSIVAFLKKEESNTDVPTEICSECHKRIKLSDLNSHSDYHAAKNCTQN</sequence>
<dbReference type="Pfam" id="PF18439">
    <property type="entry name" value="zf_UBZ"/>
    <property type="match status" value="2"/>
</dbReference>
<comment type="caution">
    <text evidence="9">The sequence shown here is derived from an EMBL/GenBank/DDBJ whole genome shotgun (WGS) entry which is preliminary data.</text>
</comment>
<feature type="region of interest" description="Disordered" evidence="7">
    <location>
        <begin position="1"/>
        <end position="24"/>
    </location>
</feature>
<evidence type="ECO:0000256" key="7">
    <source>
        <dbReference type="SAM" id="MobiDB-lite"/>
    </source>
</evidence>
<dbReference type="InterPro" id="IPR041298">
    <property type="entry name" value="UBZ3"/>
</dbReference>
<dbReference type="GO" id="GO:0046872">
    <property type="term" value="F:metal ion binding"/>
    <property type="evidence" value="ECO:0007669"/>
    <property type="project" value="UniProtKB-KW"/>
</dbReference>
<dbReference type="GO" id="GO:0016740">
    <property type="term" value="F:transferase activity"/>
    <property type="evidence" value="ECO:0007669"/>
    <property type="project" value="UniProtKB-KW"/>
</dbReference>